<reference evidence="2" key="1">
    <citation type="submission" date="2018-11" db="EMBL/GenBank/DDBJ databases">
        <authorList>
            <consortium name="Pathogen Informatics"/>
        </authorList>
    </citation>
    <scope>NUCLEOTIDE SEQUENCE</scope>
</reference>
<accession>A0A448WZP8</accession>
<dbReference type="EMBL" id="CAAALY010067028">
    <property type="protein sequence ID" value="VEL24305.1"/>
    <property type="molecule type" value="Genomic_DNA"/>
</dbReference>
<organism evidence="2 3">
    <name type="scientific">Protopolystoma xenopodis</name>
    <dbReference type="NCBI Taxonomy" id="117903"/>
    <lineage>
        <taxon>Eukaryota</taxon>
        <taxon>Metazoa</taxon>
        <taxon>Spiralia</taxon>
        <taxon>Lophotrochozoa</taxon>
        <taxon>Platyhelminthes</taxon>
        <taxon>Monogenea</taxon>
        <taxon>Polyopisthocotylea</taxon>
        <taxon>Polystomatidea</taxon>
        <taxon>Polystomatidae</taxon>
        <taxon>Protopolystoma</taxon>
    </lineage>
</organism>
<protein>
    <submittedName>
        <fullName evidence="2">Uncharacterized protein</fullName>
    </submittedName>
</protein>
<dbReference type="Proteomes" id="UP000784294">
    <property type="component" value="Unassembled WGS sequence"/>
</dbReference>
<name>A0A448WZP8_9PLAT</name>
<keyword evidence="3" id="KW-1185">Reference proteome</keyword>
<feature type="region of interest" description="Disordered" evidence="1">
    <location>
        <begin position="15"/>
        <end position="42"/>
    </location>
</feature>
<evidence type="ECO:0000313" key="2">
    <source>
        <dbReference type="EMBL" id="VEL24305.1"/>
    </source>
</evidence>
<dbReference type="AlphaFoldDB" id="A0A448WZP8"/>
<proteinExistence type="predicted"/>
<evidence type="ECO:0000256" key="1">
    <source>
        <dbReference type="SAM" id="MobiDB-lite"/>
    </source>
</evidence>
<gene>
    <name evidence="2" type="ORF">PXEA_LOCUS17745</name>
</gene>
<sequence length="123" mass="13492">MSPVEGHEALYSLRPKRRYNNAVSSTAPDGSLVRSRSVGSHSCSLSCNNYVVKSLRLQLQDPTSCSSAKGLCSRIDFSAAERDKSGPPELADERHLLTIRPRNGGDQRGVWTIISSNWPYATN</sequence>
<evidence type="ECO:0000313" key="3">
    <source>
        <dbReference type="Proteomes" id="UP000784294"/>
    </source>
</evidence>
<comment type="caution">
    <text evidence="2">The sequence shown here is derived from an EMBL/GenBank/DDBJ whole genome shotgun (WGS) entry which is preliminary data.</text>
</comment>